<protein>
    <recommendedName>
        <fullName evidence="7">MARVEL domain-containing protein</fullName>
    </recommendedName>
</protein>
<evidence type="ECO:0000256" key="4">
    <source>
        <dbReference type="ARBA" id="ARBA00023136"/>
    </source>
</evidence>
<keyword evidence="2 6" id="KW-0812">Transmembrane</keyword>
<evidence type="ECO:0000256" key="5">
    <source>
        <dbReference type="SAM" id="MobiDB-lite"/>
    </source>
</evidence>
<dbReference type="AlphaFoldDB" id="A0A6A6BY01"/>
<feature type="transmembrane region" description="Helical" evidence="6">
    <location>
        <begin position="57"/>
        <end position="79"/>
    </location>
</feature>
<evidence type="ECO:0000313" key="8">
    <source>
        <dbReference type="EMBL" id="KAF2158432.1"/>
    </source>
</evidence>
<dbReference type="OrthoDB" id="2117453at2759"/>
<feature type="domain" description="MARVEL" evidence="7">
    <location>
        <begin position="7"/>
        <end position="149"/>
    </location>
</feature>
<keyword evidence="4 6" id="KW-0472">Membrane</keyword>
<dbReference type="PANTHER" id="PTHR37451:SF1">
    <property type="entry name" value="MARVEL DOMAIN-CONTAINING PROTEIN"/>
    <property type="match status" value="1"/>
</dbReference>
<evidence type="ECO:0000256" key="3">
    <source>
        <dbReference type="ARBA" id="ARBA00022989"/>
    </source>
</evidence>
<accession>A0A6A6BY01</accession>
<feature type="transmembrane region" description="Helical" evidence="6">
    <location>
        <begin position="12"/>
        <end position="32"/>
    </location>
</feature>
<keyword evidence="3 6" id="KW-1133">Transmembrane helix</keyword>
<evidence type="ECO:0000256" key="6">
    <source>
        <dbReference type="SAM" id="Phobius"/>
    </source>
</evidence>
<dbReference type="RefSeq" id="XP_033659321.1">
    <property type="nucleotide sequence ID" value="XM_033819263.1"/>
</dbReference>
<feature type="transmembrane region" description="Helical" evidence="6">
    <location>
        <begin position="130"/>
        <end position="157"/>
    </location>
</feature>
<dbReference type="EMBL" id="ML993668">
    <property type="protein sequence ID" value="KAF2158432.1"/>
    <property type="molecule type" value="Genomic_DNA"/>
</dbReference>
<gene>
    <name evidence="8" type="ORF">M409DRAFT_71645</name>
</gene>
<feature type="compositionally biased region" description="Polar residues" evidence="5">
    <location>
        <begin position="176"/>
        <end position="187"/>
    </location>
</feature>
<dbReference type="GeneID" id="54572535"/>
<keyword evidence="9" id="KW-1185">Reference proteome</keyword>
<dbReference type="Proteomes" id="UP000799537">
    <property type="component" value="Unassembled WGS sequence"/>
</dbReference>
<evidence type="ECO:0000313" key="9">
    <source>
        <dbReference type="Proteomes" id="UP000799537"/>
    </source>
</evidence>
<name>A0A6A6BY01_ZASCE</name>
<sequence length="187" mass="20246">MNLAANRTIDLVLRALQVLLTIVVIGTGAYAISEYQGHTVHKTYWFGSFDEYEGVPAAWTFLMFCAGWTILGVIFLLIVGRSSADGKWIGYTCAGVEAVAMLSWLAGFIATAVNLGSTTCPAEEHHCGSIAAATAVGAVEWLLFVYTTYTVVMAIFYRPRGGKTSRRRTSRSQTSMPNSSIPMTSKA</sequence>
<dbReference type="GO" id="GO:0016020">
    <property type="term" value="C:membrane"/>
    <property type="evidence" value="ECO:0007669"/>
    <property type="project" value="UniProtKB-SubCell"/>
</dbReference>
<feature type="transmembrane region" description="Helical" evidence="6">
    <location>
        <begin position="88"/>
        <end position="110"/>
    </location>
</feature>
<evidence type="ECO:0000259" key="7">
    <source>
        <dbReference type="Pfam" id="PF01284"/>
    </source>
</evidence>
<comment type="subcellular location">
    <subcellularLocation>
        <location evidence="1">Membrane</location>
        <topology evidence="1">Multi-pass membrane protein</topology>
    </subcellularLocation>
</comment>
<organism evidence="8 9">
    <name type="scientific">Zasmidium cellare ATCC 36951</name>
    <dbReference type="NCBI Taxonomy" id="1080233"/>
    <lineage>
        <taxon>Eukaryota</taxon>
        <taxon>Fungi</taxon>
        <taxon>Dikarya</taxon>
        <taxon>Ascomycota</taxon>
        <taxon>Pezizomycotina</taxon>
        <taxon>Dothideomycetes</taxon>
        <taxon>Dothideomycetidae</taxon>
        <taxon>Mycosphaerellales</taxon>
        <taxon>Mycosphaerellaceae</taxon>
        <taxon>Zasmidium</taxon>
    </lineage>
</organism>
<dbReference type="InterPro" id="IPR008253">
    <property type="entry name" value="Marvel"/>
</dbReference>
<evidence type="ECO:0000256" key="2">
    <source>
        <dbReference type="ARBA" id="ARBA00022692"/>
    </source>
</evidence>
<dbReference type="Pfam" id="PF01284">
    <property type="entry name" value="MARVEL"/>
    <property type="match status" value="1"/>
</dbReference>
<reference evidence="8" key="1">
    <citation type="journal article" date="2020" name="Stud. Mycol.">
        <title>101 Dothideomycetes genomes: a test case for predicting lifestyles and emergence of pathogens.</title>
        <authorList>
            <person name="Haridas S."/>
            <person name="Albert R."/>
            <person name="Binder M."/>
            <person name="Bloem J."/>
            <person name="Labutti K."/>
            <person name="Salamov A."/>
            <person name="Andreopoulos B."/>
            <person name="Baker S."/>
            <person name="Barry K."/>
            <person name="Bills G."/>
            <person name="Bluhm B."/>
            <person name="Cannon C."/>
            <person name="Castanera R."/>
            <person name="Culley D."/>
            <person name="Daum C."/>
            <person name="Ezra D."/>
            <person name="Gonzalez J."/>
            <person name="Henrissat B."/>
            <person name="Kuo A."/>
            <person name="Liang C."/>
            <person name="Lipzen A."/>
            <person name="Lutzoni F."/>
            <person name="Magnuson J."/>
            <person name="Mondo S."/>
            <person name="Nolan M."/>
            <person name="Ohm R."/>
            <person name="Pangilinan J."/>
            <person name="Park H.-J."/>
            <person name="Ramirez L."/>
            <person name="Alfaro M."/>
            <person name="Sun H."/>
            <person name="Tritt A."/>
            <person name="Yoshinaga Y."/>
            <person name="Zwiers L.-H."/>
            <person name="Turgeon B."/>
            <person name="Goodwin S."/>
            <person name="Spatafora J."/>
            <person name="Crous P."/>
            <person name="Grigoriev I."/>
        </authorList>
    </citation>
    <scope>NUCLEOTIDE SEQUENCE</scope>
    <source>
        <strain evidence="8">ATCC 36951</strain>
    </source>
</reference>
<dbReference type="PANTHER" id="PTHR37451">
    <property type="entry name" value="MARVEL DOMAIN"/>
    <property type="match status" value="1"/>
</dbReference>
<feature type="region of interest" description="Disordered" evidence="5">
    <location>
        <begin position="162"/>
        <end position="187"/>
    </location>
</feature>
<proteinExistence type="predicted"/>
<evidence type="ECO:0000256" key="1">
    <source>
        <dbReference type="ARBA" id="ARBA00004141"/>
    </source>
</evidence>